<gene>
    <name evidence="2" type="ORF">LHGZ1_3376</name>
</gene>
<feature type="domain" description="DNA circulation N-terminal" evidence="1">
    <location>
        <begin position="7"/>
        <end position="91"/>
    </location>
</feature>
<dbReference type="InterPro" id="IPR009826">
    <property type="entry name" value="DNA_circ_N"/>
</dbReference>
<evidence type="ECO:0000259" key="1">
    <source>
        <dbReference type="Pfam" id="PF07157"/>
    </source>
</evidence>
<name>A0A248LN66_9NEIS</name>
<dbReference type="RefSeq" id="WP_088861760.1">
    <property type="nucleotide sequence ID" value="NZ_CP022115.1"/>
</dbReference>
<dbReference type="EMBL" id="CP022115">
    <property type="protein sequence ID" value="ASJ26207.1"/>
    <property type="molecule type" value="Genomic_DNA"/>
</dbReference>
<dbReference type="AlphaFoldDB" id="A0A248LN66"/>
<proteinExistence type="predicted"/>
<organism evidence="2 3">
    <name type="scientific">Laribacter hongkongensis</name>
    <dbReference type="NCBI Taxonomy" id="168471"/>
    <lineage>
        <taxon>Bacteria</taxon>
        <taxon>Pseudomonadati</taxon>
        <taxon>Pseudomonadota</taxon>
        <taxon>Betaproteobacteria</taxon>
        <taxon>Neisseriales</taxon>
        <taxon>Aquaspirillaceae</taxon>
        <taxon>Laribacter</taxon>
    </lineage>
</organism>
<dbReference type="OrthoDB" id="378644at2"/>
<evidence type="ECO:0000313" key="2">
    <source>
        <dbReference type="EMBL" id="ASJ26207.1"/>
    </source>
</evidence>
<reference evidence="3" key="1">
    <citation type="submission" date="2017-06" db="EMBL/GenBank/DDBJ databases">
        <title>Whole genome sequence of Laribacter hongkongensis LHGZ1.</title>
        <authorList>
            <person name="Chen D."/>
            <person name="Wu H."/>
            <person name="Chen J."/>
        </authorList>
    </citation>
    <scope>NUCLEOTIDE SEQUENCE [LARGE SCALE GENOMIC DNA]</scope>
    <source>
        <strain evidence="3">LHGZ1</strain>
    </source>
</reference>
<protein>
    <submittedName>
        <fullName evidence="2">Multidrug DMT transporter permease</fullName>
    </submittedName>
</protein>
<accession>A0A248LN66</accession>
<dbReference type="Proteomes" id="UP000197424">
    <property type="component" value="Chromosome"/>
</dbReference>
<evidence type="ECO:0000313" key="3">
    <source>
        <dbReference type="Proteomes" id="UP000197424"/>
    </source>
</evidence>
<sequence>MAWKDSLQDASFRGVRFDVIRTRDNADRDTASHEYPYLDGADIEDLGRKARGIHLTAIVWGDDYEHRLRELLKVLDEPGHGELVHPVFGSIAQAQLLGYAIEHDADSPDYCTLELSFAEATPGNPFFDHELPEQQAKAVGQLADTARSGGIDAFASALDSLKGMKNSMSRLNALRSVMTGTLWAIRSQVGGIISTTLDLIDYPRAFASDLTGLIGSMADLRGFDTAVLKADWKSLVGDMDSIVKLPARTASGAVTSGGSGSSGGSGGAGQPVMMAKPVPAPAEDVALVATLVQLVTATELAATAADILATEAQEPTLSPPDIEQMANDVREVIQSSIEAHRAQFGVETARPVTEALKDVALAIQTAAMAVMDARPPLVQRTVDAPGNLHLLAFRWYGDYSRAAELARLNPLLVNPNLLKTGDVLNAYAR</sequence>
<dbReference type="Pfam" id="PF07157">
    <property type="entry name" value="DNA_circ_N"/>
    <property type="match status" value="1"/>
</dbReference>